<dbReference type="InterPro" id="IPR010730">
    <property type="entry name" value="HET"/>
</dbReference>
<gene>
    <name evidence="3" type="ORF">BN869_000008317_1</name>
</gene>
<proteinExistence type="predicted"/>
<dbReference type="AlphaFoldDB" id="A0A0B7K4Z4"/>
<dbReference type="EMBL" id="CDPU01000027">
    <property type="protein sequence ID" value="CEO52259.1"/>
    <property type="molecule type" value="Genomic_DNA"/>
</dbReference>
<feature type="compositionally biased region" description="Basic and acidic residues" evidence="1">
    <location>
        <begin position="11"/>
        <end position="27"/>
    </location>
</feature>
<organism evidence="3">
    <name type="scientific">Bionectria ochroleuca</name>
    <name type="common">Gliocladium roseum</name>
    <dbReference type="NCBI Taxonomy" id="29856"/>
    <lineage>
        <taxon>Eukaryota</taxon>
        <taxon>Fungi</taxon>
        <taxon>Dikarya</taxon>
        <taxon>Ascomycota</taxon>
        <taxon>Pezizomycotina</taxon>
        <taxon>Sordariomycetes</taxon>
        <taxon>Hypocreomycetidae</taxon>
        <taxon>Hypocreales</taxon>
        <taxon>Bionectriaceae</taxon>
        <taxon>Clonostachys</taxon>
    </lineage>
</organism>
<dbReference type="PANTHER" id="PTHR33112">
    <property type="entry name" value="DOMAIN PROTEIN, PUTATIVE-RELATED"/>
    <property type="match status" value="1"/>
</dbReference>
<feature type="region of interest" description="Disordered" evidence="1">
    <location>
        <begin position="1"/>
        <end position="27"/>
    </location>
</feature>
<sequence>MADTHTVAVKRSADEPRPTFSKTNDDKQSSLCVNCQAIFEGELVLGHRERQNGEDDEPSYSGAYKVYGSGDPTISQGCHICFLRDRKRIRDGFEFPAELVLRYLIVQGRTRGDFFSLVFSYSFIPPEEEMLDSAEVAVSHELSLSQVYKGEPIVPVEAPGFMDSAMESPVVTASNLKYSQFPPCQIETEENSTTFHRRQTLIDPEFWETYQSMIQSDPVFDGLSVNTDSPSTWAIARCWIKNCVERHELCQLTRSLGSQHPTRLVYVDKDRNIPPRIVEGSTLPEDSCYTTLSHRWGTEKFLSLKSSNLEAFQRRLPDGALTPTFVDAMHATLCLGYQYIWIDSLCIIQDSVDDWSKESQKMGAYYSNSICNLAASKASNGSGDGLFAARDPLEAQSCVVKETWKNTSPQFTFHVHDLMTQFGENVYGCELGERGWVFQETLLAPRVLYFGSDQVYWDCLCLRACEACPTQWIGLSYKNKIGQMPTYMLSENCETNRLSKVLRWESVVEEYSSCDLTYPEKDRLVALSGIGRAFGNPANYLAGLWRDDIAKQLLWRPGQHVKRHAAYIAPSWSWASMNGSVTYGNIWDDHDLDEQAKLSYAGGLIRGRLWTAKRGIRDFLVGANLYRVRSITTPFVSFAGVQMQFAGEDMMGRVTGGCLRLKGFPFHLSAAKRRVSYRLELISDEEHIELPLIESLCFLPLRTQSKTTLSGLILEPTKKDLGEYRRIGFFNARDVHMKLQMESLKILYKLRHRLLQLKNGEYIEKTGTKKDGIAECIISII</sequence>
<name>A0A0B7K4Z4_BIOOC</name>
<evidence type="ECO:0000256" key="1">
    <source>
        <dbReference type="SAM" id="MobiDB-lite"/>
    </source>
</evidence>
<evidence type="ECO:0000259" key="2">
    <source>
        <dbReference type="Pfam" id="PF06985"/>
    </source>
</evidence>
<dbReference type="PANTHER" id="PTHR33112:SF8">
    <property type="entry name" value="HETEROKARYON INCOMPATIBILITY DOMAIN-CONTAINING PROTEIN"/>
    <property type="match status" value="1"/>
</dbReference>
<protein>
    <recommendedName>
        <fullName evidence="2">Heterokaryon incompatibility domain-containing protein</fullName>
    </recommendedName>
</protein>
<evidence type="ECO:0000313" key="3">
    <source>
        <dbReference type="EMBL" id="CEO52259.1"/>
    </source>
</evidence>
<dbReference type="Pfam" id="PF06985">
    <property type="entry name" value="HET"/>
    <property type="match status" value="1"/>
</dbReference>
<feature type="domain" description="Heterokaryon incompatibility" evidence="2">
    <location>
        <begin position="289"/>
        <end position="440"/>
    </location>
</feature>
<reference evidence="3" key="1">
    <citation type="submission" date="2015-01" db="EMBL/GenBank/DDBJ databases">
        <authorList>
            <person name="Durling Mikael"/>
        </authorList>
    </citation>
    <scope>NUCLEOTIDE SEQUENCE</scope>
</reference>
<accession>A0A0B7K4Z4</accession>